<sequence>MKDTLSDANFPKTADLRVYHLGVRPGEVANRIITVGTPSRAHAIASFLDPQPKIFELTSERQFTTITGCYKGVPVSIVSIGMGSANMDFFVREIKESVSGDLAIVRLGSCGALLDVAPGTVVIPKASVAINRNVDFNFSDPDNCDEPAYRISKPVSADQGLSEAIRKAMDSAKPLSSQSLIVSGTVNASADSFYSSQGRQTAFPDANENLLEYLESKVKDLGTLEMETFHLLHLAACWTGRTVASRLASSGIPLTTGPVSPVISQTPNPTQIPPSAPPSLPNTVIRAAAVHMVFASRKSRDFITPRQVEELEYWTGQVSSRCPSSTPLSSHVVAVLLL</sequence>
<dbReference type="AlphaFoldDB" id="A0A0D2M3C4"/>
<gene>
    <name evidence="2" type="ORF">HYPSUDRAFT_146211</name>
</gene>
<dbReference type="PANTHER" id="PTHR43691:SF14">
    <property type="entry name" value="URIDINE PHOSPHORYLASE"/>
    <property type="match status" value="1"/>
</dbReference>
<proteinExistence type="predicted"/>
<dbReference type="EMBL" id="KN817600">
    <property type="protein sequence ID" value="KJA17648.1"/>
    <property type="molecule type" value="Genomic_DNA"/>
</dbReference>
<dbReference type="PANTHER" id="PTHR43691">
    <property type="entry name" value="URIDINE PHOSPHORYLASE"/>
    <property type="match status" value="1"/>
</dbReference>
<dbReference type="InterPro" id="IPR035994">
    <property type="entry name" value="Nucleoside_phosphorylase_sf"/>
</dbReference>
<dbReference type="Gene3D" id="3.40.50.1580">
    <property type="entry name" value="Nucleoside phosphorylase domain"/>
    <property type="match status" value="1"/>
</dbReference>
<dbReference type="STRING" id="945553.A0A0D2M3C4"/>
<protein>
    <recommendedName>
        <fullName evidence="1">Nucleoside phosphorylase domain-containing protein</fullName>
    </recommendedName>
</protein>
<reference evidence="3" key="1">
    <citation type="submission" date="2014-04" db="EMBL/GenBank/DDBJ databases">
        <title>Evolutionary Origins and Diversification of the Mycorrhizal Mutualists.</title>
        <authorList>
            <consortium name="DOE Joint Genome Institute"/>
            <consortium name="Mycorrhizal Genomics Consortium"/>
            <person name="Kohler A."/>
            <person name="Kuo A."/>
            <person name="Nagy L.G."/>
            <person name="Floudas D."/>
            <person name="Copeland A."/>
            <person name="Barry K.W."/>
            <person name="Cichocki N."/>
            <person name="Veneault-Fourrey C."/>
            <person name="LaButti K."/>
            <person name="Lindquist E.A."/>
            <person name="Lipzen A."/>
            <person name="Lundell T."/>
            <person name="Morin E."/>
            <person name="Murat C."/>
            <person name="Riley R."/>
            <person name="Ohm R."/>
            <person name="Sun H."/>
            <person name="Tunlid A."/>
            <person name="Henrissat B."/>
            <person name="Grigoriev I.V."/>
            <person name="Hibbett D.S."/>
            <person name="Martin F."/>
        </authorList>
    </citation>
    <scope>NUCLEOTIDE SEQUENCE [LARGE SCALE GENOMIC DNA]</scope>
    <source>
        <strain evidence="3">FD-334 SS-4</strain>
    </source>
</reference>
<dbReference type="SUPFAM" id="SSF53167">
    <property type="entry name" value="Purine and uridine phosphorylases"/>
    <property type="match status" value="1"/>
</dbReference>
<dbReference type="GO" id="GO:0004850">
    <property type="term" value="F:uridine phosphorylase activity"/>
    <property type="evidence" value="ECO:0007669"/>
    <property type="project" value="TreeGrafter"/>
</dbReference>
<dbReference type="Proteomes" id="UP000054270">
    <property type="component" value="Unassembled WGS sequence"/>
</dbReference>
<feature type="domain" description="Nucleoside phosphorylase" evidence="1">
    <location>
        <begin position="31"/>
        <end position="246"/>
    </location>
</feature>
<evidence type="ECO:0000313" key="3">
    <source>
        <dbReference type="Proteomes" id="UP000054270"/>
    </source>
</evidence>
<dbReference type="GO" id="GO:0005829">
    <property type="term" value="C:cytosol"/>
    <property type="evidence" value="ECO:0007669"/>
    <property type="project" value="TreeGrafter"/>
</dbReference>
<dbReference type="OrthoDB" id="416752at2759"/>
<dbReference type="CDD" id="cd17769">
    <property type="entry name" value="NP_TgUP-like"/>
    <property type="match status" value="1"/>
</dbReference>
<dbReference type="InterPro" id="IPR000845">
    <property type="entry name" value="Nucleoside_phosphorylase_d"/>
</dbReference>
<dbReference type="OMA" id="TFEMETF"/>
<evidence type="ECO:0000313" key="2">
    <source>
        <dbReference type="EMBL" id="KJA17648.1"/>
    </source>
</evidence>
<accession>A0A0D2M3C4</accession>
<keyword evidence="3" id="KW-1185">Reference proteome</keyword>
<dbReference type="Pfam" id="PF01048">
    <property type="entry name" value="PNP_UDP_1"/>
    <property type="match status" value="1"/>
</dbReference>
<organism evidence="2 3">
    <name type="scientific">Hypholoma sublateritium (strain FD-334 SS-4)</name>
    <dbReference type="NCBI Taxonomy" id="945553"/>
    <lineage>
        <taxon>Eukaryota</taxon>
        <taxon>Fungi</taxon>
        <taxon>Dikarya</taxon>
        <taxon>Basidiomycota</taxon>
        <taxon>Agaricomycotina</taxon>
        <taxon>Agaricomycetes</taxon>
        <taxon>Agaricomycetidae</taxon>
        <taxon>Agaricales</taxon>
        <taxon>Agaricineae</taxon>
        <taxon>Strophariaceae</taxon>
        <taxon>Hypholoma</taxon>
    </lineage>
</organism>
<name>A0A0D2M3C4_HYPSF</name>
<dbReference type="GO" id="GO:0006218">
    <property type="term" value="P:uridine catabolic process"/>
    <property type="evidence" value="ECO:0007669"/>
    <property type="project" value="TreeGrafter"/>
</dbReference>
<evidence type="ECO:0000259" key="1">
    <source>
        <dbReference type="Pfam" id="PF01048"/>
    </source>
</evidence>